<evidence type="ECO:0000256" key="3">
    <source>
        <dbReference type="ARBA" id="ARBA00023015"/>
    </source>
</evidence>
<dbReference type="GO" id="GO:0000981">
    <property type="term" value="F:DNA-binding transcription factor activity, RNA polymerase II-specific"/>
    <property type="evidence" value="ECO:0007669"/>
    <property type="project" value="InterPro"/>
</dbReference>
<dbReference type="Pfam" id="PF11951">
    <property type="entry name" value="Fungal_trans_2"/>
    <property type="match status" value="1"/>
</dbReference>
<dbReference type="Gene3D" id="4.10.240.10">
    <property type="entry name" value="Zn(2)-C6 fungal-type DNA-binding domain"/>
    <property type="match status" value="1"/>
</dbReference>
<keyword evidence="6" id="KW-0539">Nucleus</keyword>
<name>A0A6A7BJA6_9PLEO</name>
<evidence type="ECO:0000256" key="4">
    <source>
        <dbReference type="ARBA" id="ARBA00023125"/>
    </source>
</evidence>
<dbReference type="GO" id="GO:0003677">
    <property type="term" value="F:DNA binding"/>
    <property type="evidence" value="ECO:0007669"/>
    <property type="project" value="UniProtKB-KW"/>
</dbReference>
<dbReference type="Proteomes" id="UP000799423">
    <property type="component" value="Unassembled WGS sequence"/>
</dbReference>
<dbReference type="Pfam" id="PF00172">
    <property type="entry name" value="Zn_clus"/>
    <property type="match status" value="1"/>
</dbReference>
<sequence length="577" mass="64383">MVIPAGTRQRVWKPKNRTGCKTCKIRKVKCDEEKPYCKRCTSTGRTCDGYDDTYTSPRSSQSPPTRANDQYDQCSFLPTAGSEVVRVESPVYLVPALRLETAEERDSFDFFTSHAVPSLRGFIDSSFWQCEVFQAAQQHPAIQNCIIALGAMHRRFYESDGSQITQIASFDKQLQFALRQSNAAIRNLVGGNGSKSTTDKLTLMTCSILFSSMACLQGQTKAAYDHLRSGIQMLNELDAQEEPETTASHHPIIIDSLRALFISLDLQARSIRPSADAASWVARPKSCSVDILPNAELNMASLLELLRYQEALLNHIHAFYQHIVFQPAENAPTILPEYHALLRRSHTSFTALNGLSAQQLAETGSNKGTDFTNALNTLHLQHSQISYLLRFPRADINSKFGMTLSLNTITDPYPTPFNPTTHFEHMFDLAVSLLPPLSTPGTQSHAKPVYTTATGPLSALWLVAMRAPSSCVRLRRRAVEIMLGQRRREGFWDGRAAGRIVERLMEVEVEREAGLVGRREEGREVEVSDESRIIAVIVRYGDQEGDGVEGEKPMVEYLSGRDVREGKGVPHLEYVVS</sequence>
<keyword evidence="4" id="KW-0238">DNA-binding</keyword>
<evidence type="ECO:0000256" key="6">
    <source>
        <dbReference type="ARBA" id="ARBA00023242"/>
    </source>
</evidence>
<dbReference type="GO" id="GO:0008270">
    <property type="term" value="F:zinc ion binding"/>
    <property type="evidence" value="ECO:0007669"/>
    <property type="project" value="InterPro"/>
</dbReference>
<evidence type="ECO:0000259" key="7">
    <source>
        <dbReference type="PROSITE" id="PS50048"/>
    </source>
</evidence>
<dbReference type="InterPro" id="IPR021858">
    <property type="entry name" value="Fun_TF"/>
</dbReference>
<dbReference type="InterPro" id="IPR036864">
    <property type="entry name" value="Zn2-C6_fun-type_DNA-bd_sf"/>
</dbReference>
<dbReference type="InterPro" id="IPR052360">
    <property type="entry name" value="Transcr_Regulatory_Proteins"/>
</dbReference>
<dbReference type="EMBL" id="MU006291">
    <property type="protein sequence ID" value="KAF2855322.1"/>
    <property type="molecule type" value="Genomic_DNA"/>
</dbReference>
<evidence type="ECO:0000313" key="8">
    <source>
        <dbReference type="EMBL" id="KAF2855322.1"/>
    </source>
</evidence>
<dbReference type="AlphaFoldDB" id="A0A6A7BJA6"/>
<accession>A0A6A7BJA6</accession>
<dbReference type="PROSITE" id="PS50048">
    <property type="entry name" value="ZN2_CY6_FUNGAL_2"/>
    <property type="match status" value="1"/>
</dbReference>
<dbReference type="PANTHER" id="PTHR36206">
    <property type="entry name" value="ASPERCRYPTIN BIOSYNTHESIS CLUSTER-SPECIFIC TRANSCRIPTION REGULATOR ATNN-RELATED"/>
    <property type="match status" value="1"/>
</dbReference>
<proteinExistence type="predicted"/>
<evidence type="ECO:0000256" key="2">
    <source>
        <dbReference type="ARBA" id="ARBA00022833"/>
    </source>
</evidence>
<gene>
    <name evidence="8" type="ORF">T440DRAFT_441397</name>
</gene>
<dbReference type="SUPFAM" id="SSF57701">
    <property type="entry name" value="Zn2/Cys6 DNA-binding domain"/>
    <property type="match status" value="1"/>
</dbReference>
<evidence type="ECO:0000313" key="9">
    <source>
        <dbReference type="Proteomes" id="UP000799423"/>
    </source>
</evidence>
<dbReference type="InterPro" id="IPR001138">
    <property type="entry name" value="Zn2Cys6_DnaBD"/>
</dbReference>
<dbReference type="SMART" id="SM00066">
    <property type="entry name" value="GAL4"/>
    <property type="match status" value="1"/>
</dbReference>
<keyword evidence="5" id="KW-0804">Transcription</keyword>
<keyword evidence="9" id="KW-1185">Reference proteome</keyword>
<keyword evidence="2" id="KW-0862">Zinc</keyword>
<keyword evidence="1" id="KW-0479">Metal-binding</keyword>
<evidence type="ECO:0000256" key="1">
    <source>
        <dbReference type="ARBA" id="ARBA00022723"/>
    </source>
</evidence>
<evidence type="ECO:0000256" key="5">
    <source>
        <dbReference type="ARBA" id="ARBA00023163"/>
    </source>
</evidence>
<dbReference type="PROSITE" id="PS00463">
    <property type="entry name" value="ZN2_CY6_FUNGAL_1"/>
    <property type="match status" value="1"/>
</dbReference>
<feature type="domain" description="Zn(2)-C6 fungal-type" evidence="7">
    <location>
        <begin position="19"/>
        <end position="47"/>
    </location>
</feature>
<protein>
    <recommendedName>
        <fullName evidence="7">Zn(2)-C6 fungal-type domain-containing protein</fullName>
    </recommendedName>
</protein>
<dbReference type="OrthoDB" id="3598904at2759"/>
<keyword evidence="3" id="KW-0805">Transcription regulation</keyword>
<organism evidence="8 9">
    <name type="scientific">Plenodomus tracheiphilus IPT5</name>
    <dbReference type="NCBI Taxonomy" id="1408161"/>
    <lineage>
        <taxon>Eukaryota</taxon>
        <taxon>Fungi</taxon>
        <taxon>Dikarya</taxon>
        <taxon>Ascomycota</taxon>
        <taxon>Pezizomycotina</taxon>
        <taxon>Dothideomycetes</taxon>
        <taxon>Pleosporomycetidae</taxon>
        <taxon>Pleosporales</taxon>
        <taxon>Pleosporineae</taxon>
        <taxon>Leptosphaeriaceae</taxon>
        <taxon>Plenodomus</taxon>
    </lineage>
</organism>
<dbReference type="CDD" id="cd00067">
    <property type="entry name" value="GAL4"/>
    <property type="match status" value="1"/>
</dbReference>
<dbReference type="PANTHER" id="PTHR36206:SF12">
    <property type="entry name" value="ASPERCRYPTIN BIOSYNTHESIS CLUSTER-SPECIFIC TRANSCRIPTION REGULATOR ATNN-RELATED"/>
    <property type="match status" value="1"/>
</dbReference>
<reference evidence="8" key="1">
    <citation type="submission" date="2020-01" db="EMBL/GenBank/DDBJ databases">
        <authorList>
            <consortium name="DOE Joint Genome Institute"/>
            <person name="Haridas S."/>
            <person name="Albert R."/>
            <person name="Binder M."/>
            <person name="Bloem J."/>
            <person name="Labutti K."/>
            <person name="Salamov A."/>
            <person name="Andreopoulos B."/>
            <person name="Baker S.E."/>
            <person name="Barry K."/>
            <person name="Bills G."/>
            <person name="Bluhm B.H."/>
            <person name="Cannon C."/>
            <person name="Castanera R."/>
            <person name="Culley D.E."/>
            <person name="Daum C."/>
            <person name="Ezra D."/>
            <person name="Gonzalez J.B."/>
            <person name="Henrissat B."/>
            <person name="Kuo A."/>
            <person name="Liang C."/>
            <person name="Lipzen A."/>
            <person name="Lutzoni F."/>
            <person name="Magnuson J."/>
            <person name="Mondo S."/>
            <person name="Nolan M."/>
            <person name="Ohm R."/>
            <person name="Pangilinan J."/>
            <person name="Park H.-J."/>
            <person name="Ramirez L."/>
            <person name="Alfaro M."/>
            <person name="Sun H."/>
            <person name="Tritt A."/>
            <person name="Yoshinaga Y."/>
            <person name="Zwiers L.-H."/>
            <person name="Turgeon B.G."/>
            <person name="Goodwin S.B."/>
            <person name="Spatafora J.W."/>
            <person name="Crous P.W."/>
            <person name="Grigoriev I.V."/>
        </authorList>
    </citation>
    <scope>NUCLEOTIDE SEQUENCE</scope>
    <source>
        <strain evidence="8">IPT5</strain>
    </source>
</reference>